<dbReference type="EMBL" id="JBAMMX010000013">
    <property type="protein sequence ID" value="KAK6929261.1"/>
    <property type="molecule type" value="Genomic_DNA"/>
</dbReference>
<gene>
    <name evidence="1" type="ORF">RJ641_005466</name>
</gene>
<name>A0AAN8VG76_9MAGN</name>
<keyword evidence="2" id="KW-1185">Reference proteome</keyword>
<reference evidence="1 2" key="1">
    <citation type="submission" date="2023-12" db="EMBL/GenBank/DDBJ databases">
        <title>A high-quality genome assembly for Dillenia turbinata (Dilleniales).</title>
        <authorList>
            <person name="Chanderbali A."/>
        </authorList>
    </citation>
    <scope>NUCLEOTIDE SEQUENCE [LARGE SCALE GENOMIC DNA]</scope>
    <source>
        <strain evidence="1">LSX21</strain>
        <tissue evidence="1">Leaf</tissue>
    </source>
</reference>
<evidence type="ECO:0000313" key="2">
    <source>
        <dbReference type="Proteomes" id="UP001370490"/>
    </source>
</evidence>
<accession>A0AAN8VG76</accession>
<evidence type="ECO:0000313" key="1">
    <source>
        <dbReference type="EMBL" id="KAK6929261.1"/>
    </source>
</evidence>
<protein>
    <submittedName>
        <fullName evidence="1">Uncharacterized protein</fullName>
    </submittedName>
</protein>
<proteinExistence type="predicted"/>
<comment type="caution">
    <text evidence="1">The sequence shown here is derived from an EMBL/GenBank/DDBJ whole genome shotgun (WGS) entry which is preliminary data.</text>
</comment>
<dbReference type="AlphaFoldDB" id="A0AAN8VG76"/>
<organism evidence="1 2">
    <name type="scientific">Dillenia turbinata</name>
    <dbReference type="NCBI Taxonomy" id="194707"/>
    <lineage>
        <taxon>Eukaryota</taxon>
        <taxon>Viridiplantae</taxon>
        <taxon>Streptophyta</taxon>
        <taxon>Embryophyta</taxon>
        <taxon>Tracheophyta</taxon>
        <taxon>Spermatophyta</taxon>
        <taxon>Magnoliopsida</taxon>
        <taxon>eudicotyledons</taxon>
        <taxon>Gunneridae</taxon>
        <taxon>Pentapetalae</taxon>
        <taxon>Dilleniales</taxon>
        <taxon>Dilleniaceae</taxon>
        <taxon>Dillenia</taxon>
    </lineage>
</organism>
<dbReference type="Proteomes" id="UP001370490">
    <property type="component" value="Unassembled WGS sequence"/>
</dbReference>
<sequence>MTDIFHSIDCEVYTKLVIHLDRDPEELMKVLAFWLWLEQSSLGFANMVERIGLLPHNIINEGKFLLSFHFTTTLKFDLAQGKGYWICRRFCLTDCDDLMMQAIQMKQTLLMGFSHSVASSSLGTALGVGAMGLGPPSDSQTPIDNDVIYGPMTDPSLSYTLNYDASGAGVAAAPLIVNPVVAPAAANVEHPDPLGMVHYAPFDRVNQHIVVDEELAGLMSHLHLPFDEEVPREGELKSEVASDERTISLTLSNSFPISREDVSNFFTRRHTDIIEEGG</sequence>
<dbReference type="PANTHER" id="PTHR33527:SF14">
    <property type="entry name" value="OS07G0274300 PROTEIN"/>
    <property type="match status" value="1"/>
</dbReference>
<dbReference type="PANTHER" id="PTHR33527">
    <property type="entry name" value="OS07G0274300 PROTEIN"/>
    <property type="match status" value="1"/>
</dbReference>